<keyword evidence="2" id="KW-1185">Reference proteome</keyword>
<evidence type="ECO:0000313" key="2">
    <source>
        <dbReference type="Proteomes" id="UP001595816"/>
    </source>
</evidence>
<dbReference type="EMBL" id="JBHSAY010000015">
    <property type="protein sequence ID" value="MFC4134263.1"/>
    <property type="molecule type" value="Genomic_DNA"/>
</dbReference>
<dbReference type="RefSeq" id="WP_253761564.1">
    <property type="nucleotide sequence ID" value="NZ_JAMZDZ010000001.1"/>
</dbReference>
<dbReference type="InterPro" id="IPR002591">
    <property type="entry name" value="Phosphodiest/P_Trfase"/>
</dbReference>
<comment type="caution">
    <text evidence="1">The sequence shown here is derived from an EMBL/GenBank/DDBJ whole genome shotgun (WGS) entry which is preliminary data.</text>
</comment>
<dbReference type="Gene3D" id="3.40.720.10">
    <property type="entry name" value="Alkaline Phosphatase, subunit A"/>
    <property type="match status" value="1"/>
</dbReference>
<name>A0ABV8LV15_9ACTN</name>
<proteinExistence type="predicted"/>
<accession>A0ABV8LV15</accession>
<dbReference type="PANTHER" id="PTHR10151:SF120">
    <property type="entry name" value="BIS(5'-ADENOSYL)-TRIPHOSPHATASE"/>
    <property type="match status" value="1"/>
</dbReference>
<sequence>MSFPTFAEAGAGDAYLFDEIAPDYARGWLGDVLPGALTALGVPGLEDPLGLAGRLAGVRQVVVLLLDGLGWHQLALGREQAPALAALTATGRPITCGFPSTTPTSLISLGTGAKSGEHGVLAFTTIVPGSDEVLVHIAWRDDPDPLVWQPVTPLLDRVRAGGMTTAVVNNPVFEATGLTRRSTGNLGYVGATGADEMVAGVAGALRSGARCVYAYLPNVDKAAHEHGAGSPEWQLAMSDVDKAVARLQEELPPDSALLITADHGHLISPWDRRIDLDSVPELSAGLRAVAGEPRVRYLHTEPGALPDVLAAWRDLAGHAAWIGVREEAVATGWYGPIPPAHAERLGDIVVVCREDWSIQASAHEPASILQLVGLHGARTRAEMEIPLLVHSTL</sequence>
<dbReference type="Pfam" id="PF01663">
    <property type="entry name" value="Phosphodiest"/>
    <property type="match status" value="1"/>
</dbReference>
<dbReference type="PANTHER" id="PTHR10151">
    <property type="entry name" value="ECTONUCLEOTIDE PYROPHOSPHATASE/PHOSPHODIESTERASE"/>
    <property type="match status" value="1"/>
</dbReference>
<dbReference type="Proteomes" id="UP001595816">
    <property type="component" value="Unassembled WGS sequence"/>
</dbReference>
<dbReference type="InterPro" id="IPR017850">
    <property type="entry name" value="Alkaline_phosphatase_core_sf"/>
</dbReference>
<reference evidence="2" key="1">
    <citation type="journal article" date="2019" name="Int. J. Syst. Evol. Microbiol.">
        <title>The Global Catalogue of Microorganisms (GCM) 10K type strain sequencing project: providing services to taxonomists for standard genome sequencing and annotation.</title>
        <authorList>
            <consortium name="The Broad Institute Genomics Platform"/>
            <consortium name="The Broad Institute Genome Sequencing Center for Infectious Disease"/>
            <person name="Wu L."/>
            <person name="Ma J."/>
        </authorList>
    </citation>
    <scope>NUCLEOTIDE SEQUENCE [LARGE SCALE GENOMIC DNA]</scope>
    <source>
        <strain evidence="2">CGMCC 4.7289</strain>
    </source>
</reference>
<organism evidence="1 2">
    <name type="scientific">Hamadaea flava</name>
    <dbReference type="NCBI Taxonomy" id="1742688"/>
    <lineage>
        <taxon>Bacteria</taxon>
        <taxon>Bacillati</taxon>
        <taxon>Actinomycetota</taxon>
        <taxon>Actinomycetes</taxon>
        <taxon>Micromonosporales</taxon>
        <taxon>Micromonosporaceae</taxon>
        <taxon>Hamadaea</taxon>
    </lineage>
</organism>
<evidence type="ECO:0000313" key="1">
    <source>
        <dbReference type="EMBL" id="MFC4134263.1"/>
    </source>
</evidence>
<dbReference type="SUPFAM" id="SSF53649">
    <property type="entry name" value="Alkaline phosphatase-like"/>
    <property type="match status" value="1"/>
</dbReference>
<protein>
    <submittedName>
        <fullName evidence="1">Alkaline phosphatase family protein</fullName>
    </submittedName>
</protein>
<gene>
    <name evidence="1" type="ORF">ACFOZ4_26945</name>
</gene>